<feature type="compositionally biased region" description="Low complexity" evidence="1">
    <location>
        <begin position="81"/>
        <end position="96"/>
    </location>
</feature>
<dbReference type="Proteomes" id="UP001596067">
    <property type="component" value="Unassembled WGS sequence"/>
</dbReference>
<dbReference type="RefSeq" id="WP_313763372.1">
    <property type="nucleotide sequence ID" value="NZ_BAAAVH010000108.1"/>
</dbReference>
<keyword evidence="2" id="KW-0472">Membrane</keyword>
<protein>
    <recommendedName>
        <fullName evidence="5">Integral membrane protein</fullName>
    </recommendedName>
</protein>
<gene>
    <name evidence="3" type="ORF">ACFP0N_03410</name>
</gene>
<accession>A0ABW1EPU5</accession>
<evidence type="ECO:0000256" key="1">
    <source>
        <dbReference type="SAM" id="MobiDB-lite"/>
    </source>
</evidence>
<feature type="compositionally biased region" description="Basic and acidic residues" evidence="1">
    <location>
        <begin position="15"/>
        <end position="30"/>
    </location>
</feature>
<comment type="caution">
    <text evidence="3">The sequence shown here is derived from an EMBL/GenBank/DDBJ whole genome shotgun (WGS) entry which is preliminary data.</text>
</comment>
<feature type="compositionally biased region" description="Gly residues" evidence="1">
    <location>
        <begin position="65"/>
        <end position="80"/>
    </location>
</feature>
<feature type="compositionally biased region" description="Basic and acidic residues" evidence="1">
    <location>
        <begin position="97"/>
        <end position="108"/>
    </location>
</feature>
<name>A0ABW1EPU5_9ACTN</name>
<keyword evidence="4" id="KW-1185">Reference proteome</keyword>
<organism evidence="3 4">
    <name type="scientific">Kitasatospora aburaviensis</name>
    <dbReference type="NCBI Taxonomy" id="67265"/>
    <lineage>
        <taxon>Bacteria</taxon>
        <taxon>Bacillati</taxon>
        <taxon>Actinomycetota</taxon>
        <taxon>Actinomycetes</taxon>
        <taxon>Kitasatosporales</taxon>
        <taxon>Streptomycetaceae</taxon>
        <taxon>Kitasatospora</taxon>
    </lineage>
</organism>
<feature type="compositionally biased region" description="Basic and acidic residues" evidence="1">
    <location>
        <begin position="136"/>
        <end position="158"/>
    </location>
</feature>
<feature type="region of interest" description="Disordered" evidence="1">
    <location>
        <begin position="1"/>
        <end position="185"/>
    </location>
</feature>
<keyword evidence="2" id="KW-1133">Transmembrane helix</keyword>
<feature type="transmembrane region" description="Helical" evidence="2">
    <location>
        <begin position="215"/>
        <end position="234"/>
    </location>
</feature>
<reference evidence="4" key="1">
    <citation type="journal article" date="2019" name="Int. J. Syst. Evol. Microbiol.">
        <title>The Global Catalogue of Microorganisms (GCM) 10K type strain sequencing project: providing services to taxonomists for standard genome sequencing and annotation.</title>
        <authorList>
            <consortium name="The Broad Institute Genomics Platform"/>
            <consortium name="The Broad Institute Genome Sequencing Center for Infectious Disease"/>
            <person name="Wu L."/>
            <person name="Ma J."/>
        </authorList>
    </citation>
    <scope>NUCLEOTIDE SEQUENCE [LARGE SCALE GENOMIC DNA]</scope>
    <source>
        <strain evidence="4">CGMCC 4.1469</strain>
    </source>
</reference>
<feature type="transmembrane region" description="Helical" evidence="2">
    <location>
        <begin position="240"/>
        <end position="258"/>
    </location>
</feature>
<evidence type="ECO:0000256" key="2">
    <source>
        <dbReference type="SAM" id="Phobius"/>
    </source>
</evidence>
<evidence type="ECO:0000313" key="3">
    <source>
        <dbReference type="EMBL" id="MFC5884032.1"/>
    </source>
</evidence>
<keyword evidence="2" id="KW-0812">Transmembrane</keyword>
<sequence>MHESSTAGGEDEAPREDAQDTKAQDTKAQDTRAAGAAGAGPAGADAGRADLDKADRGRADLDGAEPGGSGTGAPGAGKADGGAPAAAGRAQGAAEPPRVRRAPERSQAEQDEIFAALVAQFDDPVDLNNPDWPEIEDLRARGELKGGFKDGSRPRTDPDDLSDLAPQPRPRSGRPVMPAAGSGPRDFELAAETDEEHFVPPEPPPLPPADTTAKFAWLAVLGGPALLLFDAVVWREVSGWPAWVGVTAFLGGFVTLVVRMKERDEDEPEDPHGGAVV</sequence>
<proteinExistence type="predicted"/>
<evidence type="ECO:0000313" key="4">
    <source>
        <dbReference type="Proteomes" id="UP001596067"/>
    </source>
</evidence>
<evidence type="ECO:0008006" key="5">
    <source>
        <dbReference type="Google" id="ProtNLM"/>
    </source>
</evidence>
<dbReference type="EMBL" id="JBHSOD010000002">
    <property type="protein sequence ID" value="MFC5884032.1"/>
    <property type="molecule type" value="Genomic_DNA"/>
</dbReference>
<feature type="compositionally biased region" description="Basic and acidic residues" evidence="1">
    <location>
        <begin position="47"/>
        <end position="61"/>
    </location>
</feature>